<dbReference type="InterPro" id="IPR001878">
    <property type="entry name" value="Znf_CCHC"/>
</dbReference>
<dbReference type="AlphaFoldDB" id="A0A0C2CV73"/>
<feature type="compositionally biased region" description="Low complexity" evidence="2">
    <location>
        <begin position="62"/>
        <end position="74"/>
    </location>
</feature>
<feature type="compositionally biased region" description="Pro residues" evidence="2">
    <location>
        <begin position="42"/>
        <end position="61"/>
    </location>
</feature>
<name>A0A0C2CV73_9BILA</name>
<reference evidence="4 5" key="1">
    <citation type="submission" date="2013-12" db="EMBL/GenBank/DDBJ databases">
        <title>Draft genome of the parsitic nematode Ancylostoma duodenale.</title>
        <authorList>
            <person name="Mitreva M."/>
        </authorList>
    </citation>
    <scope>NUCLEOTIDE SEQUENCE [LARGE SCALE GENOMIC DNA]</scope>
    <source>
        <strain evidence="4 5">Zhejiang</strain>
    </source>
</reference>
<dbReference type="GO" id="GO:0003676">
    <property type="term" value="F:nucleic acid binding"/>
    <property type="evidence" value="ECO:0007669"/>
    <property type="project" value="InterPro"/>
</dbReference>
<feature type="region of interest" description="Disordered" evidence="2">
    <location>
        <begin position="36"/>
        <end position="74"/>
    </location>
</feature>
<dbReference type="Proteomes" id="UP000054047">
    <property type="component" value="Unassembled WGS sequence"/>
</dbReference>
<dbReference type="InterPro" id="IPR036875">
    <property type="entry name" value="Znf_CCHC_sf"/>
</dbReference>
<evidence type="ECO:0000256" key="1">
    <source>
        <dbReference type="PROSITE-ProRule" id="PRU00047"/>
    </source>
</evidence>
<evidence type="ECO:0000259" key="3">
    <source>
        <dbReference type="PROSITE" id="PS50158"/>
    </source>
</evidence>
<dbReference type="SMART" id="SM00343">
    <property type="entry name" value="ZnF_C2HC"/>
    <property type="match status" value="1"/>
</dbReference>
<keyword evidence="1" id="KW-0479">Metal-binding</keyword>
<dbReference type="GO" id="GO:0019899">
    <property type="term" value="F:enzyme binding"/>
    <property type="evidence" value="ECO:0007669"/>
    <property type="project" value="UniProtKB-ARBA"/>
</dbReference>
<accession>A0A0C2CV73</accession>
<evidence type="ECO:0000313" key="5">
    <source>
        <dbReference type="Proteomes" id="UP000054047"/>
    </source>
</evidence>
<gene>
    <name evidence="4" type="ORF">ANCDUO_08922</name>
</gene>
<dbReference type="EMBL" id="KN730607">
    <property type="protein sequence ID" value="KIH60813.1"/>
    <property type="molecule type" value="Genomic_DNA"/>
</dbReference>
<dbReference type="Pfam" id="PF00098">
    <property type="entry name" value="zf-CCHC"/>
    <property type="match status" value="1"/>
</dbReference>
<feature type="domain" description="CCHC-type" evidence="3">
    <location>
        <begin position="235"/>
        <end position="249"/>
    </location>
</feature>
<dbReference type="PROSITE" id="PS50158">
    <property type="entry name" value="ZF_CCHC"/>
    <property type="match status" value="1"/>
</dbReference>
<evidence type="ECO:0000256" key="2">
    <source>
        <dbReference type="SAM" id="MobiDB-lite"/>
    </source>
</evidence>
<keyword evidence="1" id="KW-0862">Zinc</keyword>
<protein>
    <submittedName>
        <fullName evidence="4">Zinc knuckle</fullName>
    </submittedName>
</protein>
<evidence type="ECO:0000313" key="4">
    <source>
        <dbReference type="EMBL" id="KIH60813.1"/>
    </source>
</evidence>
<keyword evidence="5" id="KW-1185">Reference proteome</keyword>
<sequence length="254" mass="28193">MSEQRQDHVPEAAEDIVQMTVEELDELLAQIRPVQMAAAQPPAVPAPAPAPLPAPAAPTPGPSSSSKPNFSKPGLARQFDFNSNVLNILTPLMDWAPEGFEIRSNLSRAITLLTQRNELLTVADTDPEVFDFYDQHSRAESMQTSNPILAAFLREKKKKEDKKPAVSRAAVWKTRTHPYVHPSQPFRYEGAAWAPVSQGPQPFYAYQPGPQYQGGQMGRQYPQPQGFQGRPRPNCYNCGRFGHFAKECKGAPKQ</sequence>
<dbReference type="GO" id="GO:0008270">
    <property type="term" value="F:zinc ion binding"/>
    <property type="evidence" value="ECO:0007669"/>
    <property type="project" value="UniProtKB-KW"/>
</dbReference>
<dbReference type="OrthoDB" id="5875639at2759"/>
<dbReference type="Gene3D" id="4.10.60.10">
    <property type="entry name" value="Zinc finger, CCHC-type"/>
    <property type="match status" value="1"/>
</dbReference>
<organism evidence="4 5">
    <name type="scientific">Ancylostoma duodenale</name>
    <dbReference type="NCBI Taxonomy" id="51022"/>
    <lineage>
        <taxon>Eukaryota</taxon>
        <taxon>Metazoa</taxon>
        <taxon>Ecdysozoa</taxon>
        <taxon>Nematoda</taxon>
        <taxon>Chromadorea</taxon>
        <taxon>Rhabditida</taxon>
        <taxon>Rhabditina</taxon>
        <taxon>Rhabditomorpha</taxon>
        <taxon>Strongyloidea</taxon>
        <taxon>Ancylostomatidae</taxon>
        <taxon>Ancylostomatinae</taxon>
        <taxon>Ancylostoma</taxon>
    </lineage>
</organism>
<dbReference type="SUPFAM" id="SSF57756">
    <property type="entry name" value="Retrovirus zinc finger-like domains"/>
    <property type="match status" value="1"/>
</dbReference>
<proteinExistence type="predicted"/>
<keyword evidence="1" id="KW-0863">Zinc-finger</keyword>
<dbReference type="GO" id="GO:0005737">
    <property type="term" value="C:cytoplasm"/>
    <property type="evidence" value="ECO:0007669"/>
    <property type="project" value="UniProtKB-ARBA"/>
</dbReference>